<comment type="caution">
    <text evidence="1">The sequence shown here is derived from an EMBL/GenBank/DDBJ whole genome shotgun (WGS) entry which is preliminary data.</text>
</comment>
<accession>X1LWQ1</accession>
<organism evidence="1">
    <name type="scientific">marine sediment metagenome</name>
    <dbReference type="NCBI Taxonomy" id="412755"/>
    <lineage>
        <taxon>unclassified sequences</taxon>
        <taxon>metagenomes</taxon>
        <taxon>ecological metagenomes</taxon>
    </lineage>
</organism>
<proteinExistence type="predicted"/>
<gene>
    <name evidence="1" type="ORF">S06H3_27806</name>
</gene>
<evidence type="ECO:0000313" key="1">
    <source>
        <dbReference type="EMBL" id="GAI23827.1"/>
    </source>
</evidence>
<protein>
    <submittedName>
        <fullName evidence="1">Uncharacterized protein</fullName>
    </submittedName>
</protein>
<dbReference type="AlphaFoldDB" id="X1LWQ1"/>
<sequence>MKTSKLFTIDAEIAEKLKKTNASQLVNKLLQEFFEVRSDKNTLLDEKNALLNHFSKKKSLFRR</sequence>
<dbReference type="EMBL" id="BARV01016162">
    <property type="protein sequence ID" value="GAI23827.1"/>
    <property type="molecule type" value="Genomic_DNA"/>
</dbReference>
<feature type="non-terminal residue" evidence="1">
    <location>
        <position position="63"/>
    </location>
</feature>
<name>X1LWQ1_9ZZZZ</name>
<reference evidence="1" key="1">
    <citation type="journal article" date="2014" name="Front. Microbiol.">
        <title>High frequency of phylogenetically diverse reductive dehalogenase-homologous genes in deep subseafloor sedimentary metagenomes.</title>
        <authorList>
            <person name="Kawai M."/>
            <person name="Futagami T."/>
            <person name="Toyoda A."/>
            <person name="Takaki Y."/>
            <person name="Nishi S."/>
            <person name="Hori S."/>
            <person name="Arai W."/>
            <person name="Tsubouchi T."/>
            <person name="Morono Y."/>
            <person name="Uchiyama I."/>
            <person name="Ito T."/>
            <person name="Fujiyama A."/>
            <person name="Inagaki F."/>
            <person name="Takami H."/>
        </authorList>
    </citation>
    <scope>NUCLEOTIDE SEQUENCE</scope>
    <source>
        <strain evidence="1">Expedition CK06-06</strain>
    </source>
</reference>